<sequence>MGVDRDCTEVGDDFLRVIRTVLATAPRTGAAPGGTAEPAPGVW</sequence>
<reference evidence="2" key="1">
    <citation type="submission" date="2016-06" db="EMBL/GenBank/DDBJ databases">
        <authorList>
            <person name="Varghese N."/>
            <person name="Submissions Spin"/>
        </authorList>
    </citation>
    <scope>NUCLEOTIDE SEQUENCE [LARGE SCALE GENOMIC DNA]</scope>
    <source>
        <strain evidence="2">DSM 44875</strain>
    </source>
</reference>
<keyword evidence="2" id="KW-1185">Reference proteome</keyword>
<dbReference type="AlphaFoldDB" id="A0A1C4VRQ6"/>
<dbReference type="Proteomes" id="UP000198243">
    <property type="component" value="Chromosome I"/>
</dbReference>
<evidence type="ECO:0000313" key="2">
    <source>
        <dbReference type="Proteomes" id="UP000198243"/>
    </source>
</evidence>
<protein>
    <submittedName>
        <fullName evidence="1">Uncharacterized protein</fullName>
    </submittedName>
</protein>
<evidence type="ECO:0000313" key="1">
    <source>
        <dbReference type="EMBL" id="SCE86704.1"/>
    </source>
</evidence>
<dbReference type="EMBL" id="LT607412">
    <property type="protein sequence ID" value="SCE86704.1"/>
    <property type="molecule type" value="Genomic_DNA"/>
</dbReference>
<gene>
    <name evidence="1" type="ORF">GA0070607_2556</name>
</gene>
<organism evidence="1 2">
    <name type="scientific">Micromonospora coriariae</name>
    <dbReference type="NCBI Taxonomy" id="285665"/>
    <lineage>
        <taxon>Bacteria</taxon>
        <taxon>Bacillati</taxon>
        <taxon>Actinomycetota</taxon>
        <taxon>Actinomycetes</taxon>
        <taxon>Micromonosporales</taxon>
        <taxon>Micromonosporaceae</taxon>
        <taxon>Micromonospora</taxon>
    </lineage>
</organism>
<accession>A0A1C4VRQ6</accession>
<proteinExistence type="predicted"/>
<name>A0A1C4VRQ6_9ACTN</name>